<dbReference type="RefSeq" id="WP_014454020.1">
    <property type="nucleotide sequence ID" value="NC_017096.1"/>
</dbReference>
<evidence type="ECO:0000256" key="2">
    <source>
        <dbReference type="RuleBase" id="RU362080"/>
    </source>
</evidence>
<gene>
    <name evidence="3" type="ordered locus">CSE_14990</name>
</gene>
<dbReference type="InterPro" id="IPR036165">
    <property type="entry name" value="YefM-like_sf"/>
</dbReference>
<dbReference type="SUPFAM" id="SSF143120">
    <property type="entry name" value="YefM-like"/>
    <property type="match status" value="1"/>
</dbReference>
<dbReference type="Proteomes" id="UP000004793">
    <property type="component" value="Chromosome"/>
</dbReference>
<comment type="function">
    <text evidence="2">Antitoxin component of a type II toxin-antitoxin (TA) system.</text>
</comment>
<dbReference type="AlphaFoldDB" id="A0A7U6GFW3"/>
<evidence type="ECO:0000313" key="3">
    <source>
        <dbReference type="EMBL" id="BAL81625.1"/>
    </source>
</evidence>
<evidence type="ECO:0000256" key="1">
    <source>
        <dbReference type="ARBA" id="ARBA00009981"/>
    </source>
</evidence>
<dbReference type="EMBL" id="AP012051">
    <property type="protein sequence ID" value="BAL81625.1"/>
    <property type="molecule type" value="Genomic_DNA"/>
</dbReference>
<protein>
    <recommendedName>
        <fullName evidence="2">Antitoxin</fullName>
    </recommendedName>
</protein>
<proteinExistence type="inferred from homology"/>
<dbReference type="InterPro" id="IPR006442">
    <property type="entry name" value="Antitoxin_Phd/YefM"/>
</dbReference>
<sequence>MLQSISASKLKRDLLKVLDSIEQGDAFAVVRKGKIVSVIIDYETFEAMREAYEIIQNKELLKKFLDES</sequence>
<comment type="similarity">
    <text evidence="1 2">Belongs to the phD/YefM antitoxin family.</text>
</comment>
<dbReference type="KEGG" id="cex:CSE_14990"/>
<name>A0A7U6GFW3_CALEA</name>
<evidence type="ECO:0000313" key="4">
    <source>
        <dbReference type="Proteomes" id="UP000004793"/>
    </source>
</evidence>
<accession>A0A7U6GFW3</accession>
<dbReference type="Gene3D" id="3.40.1620.10">
    <property type="entry name" value="YefM-like domain"/>
    <property type="match status" value="1"/>
</dbReference>
<keyword evidence="4" id="KW-1185">Reference proteome</keyword>
<organism evidence="3 4">
    <name type="scientific">Caldisericum exile (strain DSM 21853 / NBRC 104410 / AZM16c01)</name>
    <dbReference type="NCBI Taxonomy" id="511051"/>
    <lineage>
        <taxon>Bacteria</taxon>
        <taxon>Pseudomonadati</taxon>
        <taxon>Caldisericota/Cryosericota group</taxon>
        <taxon>Caldisericota</taxon>
        <taxon>Caldisericia</taxon>
        <taxon>Caldisericales</taxon>
        <taxon>Caldisericaceae</taxon>
        <taxon>Caldisericum</taxon>
    </lineage>
</organism>
<reference evidence="3 4" key="1">
    <citation type="submission" date="2011-01" db="EMBL/GenBank/DDBJ databases">
        <title>Whole genome sequence of Caldisericum exile AZM16c01.</title>
        <authorList>
            <person name="Narita-Yamada S."/>
            <person name="Kawakoshi A."/>
            <person name="Nakamura S."/>
            <person name="Sasagawa M."/>
            <person name="Fukada J."/>
            <person name="Sekine M."/>
            <person name="Kato Y."/>
            <person name="Fukai R."/>
            <person name="Sasaki K."/>
            <person name="Hanamaki A."/>
            <person name="Narita H."/>
            <person name="Konno Y."/>
            <person name="Mori K."/>
            <person name="Yamazaki S."/>
            <person name="Suzuki K."/>
            <person name="Fujita N."/>
        </authorList>
    </citation>
    <scope>NUCLEOTIDE SEQUENCE [LARGE SCALE GENOMIC DNA]</scope>
    <source>
        <strain evidence="4">DSM 21853 / NBRC 104410 / AZM16c01</strain>
    </source>
</reference>
<dbReference type="Pfam" id="PF02604">
    <property type="entry name" value="PhdYeFM_antitox"/>
    <property type="match status" value="1"/>
</dbReference>